<comment type="caution">
    <text evidence="2">The sequence shown here is derived from an EMBL/GenBank/DDBJ whole genome shotgun (WGS) entry which is preliminary data.</text>
</comment>
<evidence type="ECO:0000313" key="3">
    <source>
        <dbReference type="Proteomes" id="UP001524383"/>
    </source>
</evidence>
<dbReference type="RefSeq" id="WP_255331873.1">
    <property type="nucleotide sequence ID" value="NZ_VOTZ01000004.1"/>
</dbReference>
<evidence type="ECO:0008006" key="4">
    <source>
        <dbReference type="Google" id="ProtNLM"/>
    </source>
</evidence>
<dbReference type="Proteomes" id="UP001524383">
    <property type="component" value="Unassembled WGS sequence"/>
</dbReference>
<keyword evidence="3" id="KW-1185">Reference proteome</keyword>
<evidence type="ECO:0000256" key="1">
    <source>
        <dbReference type="SAM" id="Phobius"/>
    </source>
</evidence>
<keyword evidence="1" id="KW-0472">Membrane</keyword>
<reference evidence="2 3" key="1">
    <citation type="submission" date="2019-08" db="EMBL/GenBank/DDBJ databases">
        <authorList>
            <person name="Chen S.-C."/>
            <person name="Lai M.-C."/>
            <person name="You Y.-T."/>
        </authorList>
    </citation>
    <scope>NUCLEOTIDE SEQUENCE [LARGE SCALE GENOMIC DNA]</scope>
    <source>
        <strain evidence="2 3">P2F9704a</strain>
    </source>
</reference>
<feature type="transmembrane region" description="Helical" evidence="1">
    <location>
        <begin position="53"/>
        <end position="74"/>
    </location>
</feature>
<sequence length="110" mass="12468">MSKDTTDKRIEKKEQHKKRVKRTLIACVLGLIAGILSYMLGGVPDASGIQPNMMLAVFILLAGIVFQKHIFAFIGIDLTELGKKDWFYQGFMTFAIWFITWTILLTTSLL</sequence>
<organism evidence="2 3">
    <name type="scientific">Methanocalculus taiwanensis</name>
    <dbReference type="NCBI Taxonomy" id="106207"/>
    <lineage>
        <taxon>Archaea</taxon>
        <taxon>Methanobacteriati</taxon>
        <taxon>Methanobacteriota</taxon>
        <taxon>Stenosarchaea group</taxon>
        <taxon>Methanomicrobia</taxon>
        <taxon>Methanomicrobiales</taxon>
        <taxon>Methanocalculaceae</taxon>
        <taxon>Methanocalculus</taxon>
    </lineage>
</organism>
<dbReference type="EMBL" id="VOTZ01000004">
    <property type="protein sequence ID" value="MCQ1537940.1"/>
    <property type="molecule type" value="Genomic_DNA"/>
</dbReference>
<feature type="transmembrane region" description="Helical" evidence="1">
    <location>
        <begin position="20"/>
        <end position="41"/>
    </location>
</feature>
<feature type="transmembrane region" description="Helical" evidence="1">
    <location>
        <begin position="86"/>
        <end position="104"/>
    </location>
</feature>
<dbReference type="Pfam" id="PF19094">
    <property type="entry name" value="EMC6_arch"/>
    <property type="match status" value="1"/>
</dbReference>
<accession>A0ABD4TJD7</accession>
<keyword evidence="1" id="KW-1133">Transmembrane helix</keyword>
<dbReference type="InterPro" id="IPR043941">
    <property type="entry name" value="EMC6-arch"/>
</dbReference>
<protein>
    <recommendedName>
        <fullName evidence="4">Cytochrome C oxidase subunit IV</fullName>
    </recommendedName>
</protein>
<name>A0ABD4TJD7_9EURY</name>
<proteinExistence type="predicted"/>
<gene>
    <name evidence="2" type="ORF">FTO68_02910</name>
</gene>
<evidence type="ECO:0000313" key="2">
    <source>
        <dbReference type="EMBL" id="MCQ1537940.1"/>
    </source>
</evidence>
<keyword evidence="1" id="KW-0812">Transmembrane</keyword>
<dbReference type="AlphaFoldDB" id="A0ABD4TJD7"/>